<evidence type="ECO:0000256" key="6">
    <source>
        <dbReference type="ARBA" id="ARBA00022694"/>
    </source>
</evidence>
<dbReference type="SUPFAM" id="SSF51395">
    <property type="entry name" value="FMN-linked oxidoreductases"/>
    <property type="match status" value="1"/>
</dbReference>
<dbReference type="PANTHER" id="PTHR45846:SF1">
    <property type="entry name" value="TRNA-DIHYDROURIDINE(47) SYNTHASE [NAD(P)(+)]-LIKE"/>
    <property type="match status" value="1"/>
</dbReference>
<dbReference type="InterPro" id="IPR024036">
    <property type="entry name" value="tRNA-dHydroUridine_Synthase_C"/>
</dbReference>
<evidence type="ECO:0000313" key="16">
    <source>
        <dbReference type="EMBL" id="SEH44872.1"/>
    </source>
</evidence>
<evidence type="ECO:0000256" key="7">
    <source>
        <dbReference type="ARBA" id="ARBA00022857"/>
    </source>
</evidence>
<dbReference type="AlphaFoldDB" id="A0A1H6IEJ8"/>
<evidence type="ECO:0000256" key="5">
    <source>
        <dbReference type="ARBA" id="ARBA00022643"/>
    </source>
</evidence>
<evidence type="ECO:0000256" key="13">
    <source>
        <dbReference type="PIRSR" id="PIRSR006621-1"/>
    </source>
</evidence>
<evidence type="ECO:0000256" key="14">
    <source>
        <dbReference type="PIRSR" id="PIRSR006621-2"/>
    </source>
</evidence>
<dbReference type="EMBL" id="FNWV01000002">
    <property type="protein sequence ID" value="SEH44872.1"/>
    <property type="molecule type" value="Genomic_DNA"/>
</dbReference>
<dbReference type="OrthoDB" id="9764501at2"/>
<dbReference type="NCBIfam" id="TIGR00737">
    <property type="entry name" value="nifR3_yhdG"/>
    <property type="match status" value="1"/>
</dbReference>
<evidence type="ECO:0000256" key="1">
    <source>
        <dbReference type="ARBA" id="ARBA00001917"/>
    </source>
</evidence>
<evidence type="ECO:0000256" key="10">
    <source>
        <dbReference type="ARBA" id="ARBA00048205"/>
    </source>
</evidence>
<dbReference type="InterPro" id="IPR013785">
    <property type="entry name" value="Aldolase_TIM"/>
</dbReference>
<dbReference type="CDD" id="cd02801">
    <property type="entry name" value="DUS_like_FMN"/>
    <property type="match status" value="1"/>
</dbReference>
<dbReference type="Gene3D" id="1.10.1200.80">
    <property type="entry name" value="Putative flavin oxidoreducatase, domain 2"/>
    <property type="match status" value="1"/>
</dbReference>
<evidence type="ECO:0000313" key="17">
    <source>
        <dbReference type="Proteomes" id="UP000183190"/>
    </source>
</evidence>
<keyword evidence="3" id="KW-0820">tRNA-binding</keyword>
<dbReference type="GO" id="GO:0000049">
    <property type="term" value="F:tRNA binding"/>
    <property type="evidence" value="ECO:0007669"/>
    <property type="project" value="UniProtKB-KW"/>
</dbReference>
<dbReference type="InterPro" id="IPR018517">
    <property type="entry name" value="tRNA_hU_synthase_CS"/>
</dbReference>
<dbReference type="Pfam" id="PF01207">
    <property type="entry name" value="Dus"/>
    <property type="match status" value="1"/>
</dbReference>
<evidence type="ECO:0000256" key="4">
    <source>
        <dbReference type="ARBA" id="ARBA00022630"/>
    </source>
</evidence>
<evidence type="ECO:0000256" key="3">
    <source>
        <dbReference type="ARBA" id="ARBA00022555"/>
    </source>
</evidence>
<evidence type="ECO:0000256" key="11">
    <source>
        <dbReference type="ARBA" id="ARBA00048802"/>
    </source>
</evidence>
<keyword evidence="5 12" id="KW-0288">FMN</keyword>
<evidence type="ECO:0000256" key="9">
    <source>
        <dbReference type="ARBA" id="ARBA00023002"/>
    </source>
</evidence>
<dbReference type="EC" id="1.3.1.-" evidence="12"/>
<proteinExistence type="inferred from homology"/>
<dbReference type="PIRSF" id="PIRSF006621">
    <property type="entry name" value="Dus"/>
    <property type="match status" value="1"/>
</dbReference>
<dbReference type="GO" id="GO:0017150">
    <property type="term" value="F:tRNA dihydrouridine synthase activity"/>
    <property type="evidence" value="ECO:0007669"/>
    <property type="project" value="InterPro"/>
</dbReference>
<feature type="binding site" evidence="14">
    <location>
        <begin position="229"/>
        <end position="230"/>
    </location>
    <ligand>
        <name>FMN</name>
        <dbReference type="ChEBI" id="CHEBI:58210"/>
    </ligand>
</feature>
<dbReference type="RefSeq" id="WP_074714494.1">
    <property type="nucleotide sequence ID" value="NZ_FNWV01000002.1"/>
</dbReference>
<keyword evidence="6 12" id="KW-0819">tRNA processing</keyword>
<name>A0A1H6IEJ8_RUMFL</name>
<dbReference type="GO" id="GO:0050660">
    <property type="term" value="F:flavin adenine dinucleotide binding"/>
    <property type="evidence" value="ECO:0007669"/>
    <property type="project" value="InterPro"/>
</dbReference>
<evidence type="ECO:0000259" key="15">
    <source>
        <dbReference type="Pfam" id="PF01207"/>
    </source>
</evidence>
<keyword evidence="14" id="KW-0547">Nucleotide-binding</keyword>
<protein>
    <recommendedName>
        <fullName evidence="12">tRNA-dihydrouridine synthase</fullName>
        <ecNumber evidence="12">1.3.1.-</ecNumber>
    </recommendedName>
</protein>
<dbReference type="InterPro" id="IPR035587">
    <property type="entry name" value="DUS-like_FMN-bd"/>
</dbReference>
<sequence>MSDTLKIGNVEIARTAALAPMAGVADRAYRLMCKKYGAAYVVSEMVSAKGICYSDRKTAELCTVTDEERPMAIQLFGSEPEFMAEAVKIVLDYHPDIIDINMGCPVPKVVGTGAGSALMKDIKLAAAVTEAAVKAAGDTPVTVKIRSGWSSDSINATYLAWALEAVGAAAITVHGRTRDMYYSGSSDNSVIKAVKSAVSIPVIGNGDVTDFKSCREMYEQTGCDLVMIGRGSYGNPFLFREIEAGMKGTAYTPPTLEEKMQVMLEHIRLILELSEKCEELAMHEARKHAAWYMNGYYGSAKFRGRCYQLSSYAEAEALAEEFIELQRSREINIM</sequence>
<reference evidence="16 17" key="1">
    <citation type="submission" date="2016-10" db="EMBL/GenBank/DDBJ databases">
        <authorList>
            <person name="de Groot N.N."/>
        </authorList>
    </citation>
    <scope>NUCLEOTIDE SEQUENCE [LARGE SCALE GENOMIC DNA]</scope>
    <source>
        <strain evidence="16 17">YAD2003</strain>
    </source>
</reference>
<accession>A0A1H6IEJ8</accession>
<gene>
    <name evidence="16" type="ORF">SAMN02910265_00675</name>
</gene>
<comment type="similarity">
    <text evidence="12">Belongs to the dus family.</text>
</comment>
<feature type="binding site" evidence="14">
    <location>
        <position position="144"/>
    </location>
    <ligand>
        <name>FMN</name>
        <dbReference type="ChEBI" id="CHEBI:58210"/>
    </ligand>
</feature>
<evidence type="ECO:0000256" key="2">
    <source>
        <dbReference type="ARBA" id="ARBA00002790"/>
    </source>
</evidence>
<keyword evidence="4 12" id="KW-0285">Flavoprotein</keyword>
<comment type="catalytic activity">
    <reaction evidence="10">
        <text>a 5,6-dihydrouridine in tRNA + NADP(+) = a uridine in tRNA + NADPH + H(+)</text>
        <dbReference type="Rhea" id="RHEA:23624"/>
        <dbReference type="Rhea" id="RHEA-COMP:13339"/>
        <dbReference type="Rhea" id="RHEA-COMP:13887"/>
        <dbReference type="ChEBI" id="CHEBI:15378"/>
        <dbReference type="ChEBI" id="CHEBI:57783"/>
        <dbReference type="ChEBI" id="CHEBI:58349"/>
        <dbReference type="ChEBI" id="CHEBI:65315"/>
        <dbReference type="ChEBI" id="CHEBI:74443"/>
    </reaction>
</comment>
<comment type="cofactor">
    <cofactor evidence="1 12 14">
        <name>FMN</name>
        <dbReference type="ChEBI" id="CHEBI:58210"/>
    </cofactor>
</comment>
<dbReference type="PROSITE" id="PS01136">
    <property type="entry name" value="UPF0034"/>
    <property type="match status" value="1"/>
</dbReference>
<feature type="active site" description="Proton donor" evidence="13">
    <location>
        <position position="104"/>
    </location>
</feature>
<dbReference type="PANTHER" id="PTHR45846">
    <property type="entry name" value="TRNA-DIHYDROURIDINE(47) SYNTHASE [NAD(P)(+)]-LIKE"/>
    <property type="match status" value="1"/>
</dbReference>
<feature type="binding site" evidence="14">
    <location>
        <begin position="20"/>
        <end position="22"/>
    </location>
    <ligand>
        <name>FMN</name>
        <dbReference type="ChEBI" id="CHEBI:58210"/>
    </ligand>
</feature>
<keyword evidence="7" id="KW-0521">NADP</keyword>
<feature type="binding site" evidence="14">
    <location>
        <position position="174"/>
    </location>
    <ligand>
        <name>FMN</name>
        <dbReference type="ChEBI" id="CHEBI:58210"/>
    </ligand>
</feature>
<dbReference type="InterPro" id="IPR004652">
    <property type="entry name" value="DusB-like"/>
</dbReference>
<evidence type="ECO:0000256" key="12">
    <source>
        <dbReference type="PIRNR" id="PIRNR006621"/>
    </source>
</evidence>
<comment type="catalytic activity">
    <reaction evidence="11">
        <text>a 5,6-dihydrouridine in tRNA + NAD(+) = a uridine in tRNA + NADH + H(+)</text>
        <dbReference type="Rhea" id="RHEA:54452"/>
        <dbReference type="Rhea" id="RHEA-COMP:13339"/>
        <dbReference type="Rhea" id="RHEA-COMP:13887"/>
        <dbReference type="ChEBI" id="CHEBI:15378"/>
        <dbReference type="ChEBI" id="CHEBI:57540"/>
        <dbReference type="ChEBI" id="CHEBI:57945"/>
        <dbReference type="ChEBI" id="CHEBI:65315"/>
        <dbReference type="ChEBI" id="CHEBI:74443"/>
    </reaction>
</comment>
<dbReference type="Proteomes" id="UP000183190">
    <property type="component" value="Unassembled WGS sequence"/>
</dbReference>
<feature type="domain" description="DUS-like FMN-binding" evidence="15">
    <location>
        <begin position="18"/>
        <end position="321"/>
    </location>
</feature>
<comment type="function">
    <text evidence="2 12">Catalyzes the synthesis of 5,6-dihydrouridine (D), a modified base found in the D-loop of most tRNAs, via the reduction of the C5-C6 double bond in target uridines.</text>
</comment>
<evidence type="ECO:0000256" key="8">
    <source>
        <dbReference type="ARBA" id="ARBA00022884"/>
    </source>
</evidence>
<feature type="binding site" evidence="14">
    <location>
        <position position="74"/>
    </location>
    <ligand>
        <name>FMN</name>
        <dbReference type="ChEBI" id="CHEBI:58210"/>
    </ligand>
</feature>
<dbReference type="InterPro" id="IPR001269">
    <property type="entry name" value="DUS_fam"/>
</dbReference>
<keyword evidence="8" id="KW-0694">RNA-binding</keyword>
<dbReference type="Gene3D" id="3.20.20.70">
    <property type="entry name" value="Aldolase class I"/>
    <property type="match status" value="1"/>
</dbReference>
<organism evidence="16 17">
    <name type="scientific">Ruminococcus flavefaciens</name>
    <dbReference type="NCBI Taxonomy" id="1265"/>
    <lineage>
        <taxon>Bacteria</taxon>
        <taxon>Bacillati</taxon>
        <taxon>Bacillota</taxon>
        <taxon>Clostridia</taxon>
        <taxon>Eubacteriales</taxon>
        <taxon>Oscillospiraceae</taxon>
        <taxon>Ruminococcus</taxon>
    </lineage>
</organism>
<keyword evidence="9 12" id="KW-0560">Oxidoreductase</keyword>